<protein>
    <submittedName>
        <fullName evidence="1">Uncharacterized protein</fullName>
    </submittedName>
</protein>
<accession>A0A0C9Y1F3</accession>
<reference evidence="2" key="2">
    <citation type="submission" date="2015-01" db="EMBL/GenBank/DDBJ databases">
        <title>Evolutionary Origins and Diversification of the Mycorrhizal Mutualists.</title>
        <authorList>
            <consortium name="DOE Joint Genome Institute"/>
            <consortium name="Mycorrhizal Genomics Consortium"/>
            <person name="Kohler A."/>
            <person name="Kuo A."/>
            <person name="Nagy L.G."/>
            <person name="Floudas D."/>
            <person name="Copeland A."/>
            <person name="Barry K.W."/>
            <person name="Cichocki N."/>
            <person name="Veneault-Fourrey C."/>
            <person name="LaButti K."/>
            <person name="Lindquist E.A."/>
            <person name="Lipzen A."/>
            <person name="Lundell T."/>
            <person name="Morin E."/>
            <person name="Murat C."/>
            <person name="Riley R."/>
            <person name="Ohm R."/>
            <person name="Sun H."/>
            <person name="Tunlid A."/>
            <person name="Henrissat B."/>
            <person name="Grigoriev I.V."/>
            <person name="Hibbett D.S."/>
            <person name="Martin F."/>
        </authorList>
    </citation>
    <scope>NUCLEOTIDE SEQUENCE [LARGE SCALE GENOMIC DNA]</scope>
    <source>
        <strain evidence="2">LaAM-08-1</strain>
    </source>
</reference>
<dbReference type="Proteomes" id="UP000054477">
    <property type="component" value="Unassembled WGS sequence"/>
</dbReference>
<gene>
    <name evidence="1" type="ORF">K443DRAFT_149856</name>
</gene>
<evidence type="ECO:0000313" key="1">
    <source>
        <dbReference type="EMBL" id="KIK07754.1"/>
    </source>
</evidence>
<organism evidence="1 2">
    <name type="scientific">Laccaria amethystina LaAM-08-1</name>
    <dbReference type="NCBI Taxonomy" id="1095629"/>
    <lineage>
        <taxon>Eukaryota</taxon>
        <taxon>Fungi</taxon>
        <taxon>Dikarya</taxon>
        <taxon>Basidiomycota</taxon>
        <taxon>Agaricomycotina</taxon>
        <taxon>Agaricomycetes</taxon>
        <taxon>Agaricomycetidae</taxon>
        <taxon>Agaricales</taxon>
        <taxon>Agaricineae</taxon>
        <taxon>Hydnangiaceae</taxon>
        <taxon>Laccaria</taxon>
    </lineage>
</organism>
<keyword evidence="2" id="KW-1185">Reference proteome</keyword>
<dbReference type="AlphaFoldDB" id="A0A0C9Y1F3"/>
<proteinExistence type="predicted"/>
<reference evidence="1 2" key="1">
    <citation type="submission" date="2014-04" db="EMBL/GenBank/DDBJ databases">
        <authorList>
            <consortium name="DOE Joint Genome Institute"/>
            <person name="Kuo A."/>
            <person name="Kohler A."/>
            <person name="Nagy L.G."/>
            <person name="Floudas D."/>
            <person name="Copeland A."/>
            <person name="Barry K.W."/>
            <person name="Cichocki N."/>
            <person name="Veneault-Fourrey C."/>
            <person name="LaButti K."/>
            <person name="Lindquist E.A."/>
            <person name="Lipzen A."/>
            <person name="Lundell T."/>
            <person name="Morin E."/>
            <person name="Murat C."/>
            <person name="Sun H."/>
            <person name="Tunlid A."/>
            <person name="Henrissat B."/>
            <person name="Grigoriev I.V."/>
            <person name="Hibbett D.S."/>
            <person name="Martin F."/>
            <person name="Nordberg H.P."/>
            <person name="Cantor M.N."/>
            <person name="Hua S.X."/>
        </authorList>
    </citation>
    <scope>NUCLEOTIDE SEQUENCE [LARGE SCALE GENOMIC DNA]</scope>
    <source>
        <strain evidence="1 2">LaAM-08-1</strain>
    </source>
</reference>
<dbReference type="EMBL" id="KN838545">
    <property type="protein sequence ID" value="KIK07754.1"/>
    <property type="molecule type" value="Genomic_DNA"/>
</dbReference>
<name>A0A0C9Y1F3_9AGAR</name>
<evidence type="ECO:0000313" key="2">
    <source>
        <dbReference type="Proteomes" id="UP000054477"/>
    </source>
</evidence>
<dbReference type="HOGENOM" id="CLU_2050023_0_0_1"/>
<sequence length="120" mass="13795">MNPFQLLRGNLEAEPIHGRMICISSMPVFLVIENGTEGEHTVQVGHQRALSIRQLSVLPFFRRISSPADTRLRSVSHEDFCNRHTLKNPRPAILIPFLLHFRVGRYPRILSPFSDYLYVG</sequence>